<protein>
    <submittedName>
        <fullName evidence="1">Uncharacterized protein</fullName>
    </submittedName>
</protein>
<accession>A0A078BAX0</accession>
<keyword evidence="2" id="KW-1185">Reference proteome</keyword>
<dbReference type="AlphaFoldDB" id="A0A078BAX0"/>
<reference evidence="1 2" key="1">
    <citation type="submission" date="2014-06" db="EMBL/GenBank/DDBJ databases">
        <authorList>
            <person name="Swart Estienne"/>
        </authorList>
    </citation>
    <scope>NUCLEOTIDE SEQUENCE [LARGE SCALE GENOMIC DNA]</scope>
    <source>
        <strain evidence="1 2">130c</strain>
    </source>
</reference>
<dbReference type="InParanoid" id="A0A078BAX0"/>
<dbReference type="EMBL" id="CCKQ01018734">
    <property type="protein sequence ID" value="CDW90718.1"/>
    <property type="molecule type" value="Genomic_DNA"/>
</dbReference>
<dbReference type="SUPFAM" id="SSF82185">
    <property type="entry name" value="Histone H3 K4-specific methyltransferase SET7/9 N-terminal domain"/>
    <property type="match status" value="1"/>
</dbReference>
<organism evidence="1 2">
    <name type="scientific">Stylonychia lemnae</name>
    <name type="common">Ciliate</name>
    <dbReference type="NCBI Taxonomy" id="5949"/>
    <lineage>
        <taxon>Eukaryota</taxon>
        <taxon>Sar</taxon>
        <taxon>Alveolata</taxon>
        <taxon>Ciliophora</taxon>
        <taxon>Intramacronucleata</taxon>
        <taxon>Spirotrichea</taxon>
        <taxon>Stichotrichia</taxon>
        <taxon>Sporadotrichida</taxon>
        <taxon>Oxytrichidae</taxon>
        <taxon>Stylonychinae</taxon>
        <taxon>Stylonychia</taxon>
    </lineage>
</organism>
<dbReference type="OrthoDB" id="294378at2759"/>
<evidence type="ECO:0000313" key="1">
    <source>
        <dbReference type="EMBL" id="CDW90718.1"/>
    </source>
</evidence>
<name>A0A078BAX0_STYLE</name>
<proteinExistence type="predicted"/>
<dbReference type="Proteomes" id="UP000039865">
    <property type="component" value="Unassembled WGS sequence"/>
</dbReference>
<evidence type="ECO:0000313" key="2">
    <source>
        <dbReference type="Proteomes" id="UP000039865"/>
    </source>
</evidence>
<sequence length="72" mass="8148">MIQVFMKGNGQMIISKGVQSYSSGDIQVGQWMNDKLHGVMMYIPKNGGQIEIQKYENEEILEILGKTDNVQN</sequence>
<gene>
    <name evidence="1" type="primary">Contig4357.g4663</name>
    <name evidence="1" type="ORF">STYLEM_19864</name>
</gene>